<dbReference type="OrthoDB" id="2969166at2"/>
<dbReference type="EMBL" id="CP035492">
    <property type="protein sequence ID" value="QAY67535.1"/>
    <property type="molecule type" value="Genomic_DNA"/>
</dbReference>
<feature type="domain" description="DUF4145" evidence="1">
    <location>
        <begin position="108"/>
        <end position="194"/>
    </location>
</feature>
<name>A0A4P6EXX8_9BACL</name>
<sequence>MKEKVIICLHCGNKTSMKVVANHDLMEHEEIWDYSVNYYSPAYITSFFKQWEMYLCPVCTEVTIQRTTSFSEETEPNGNPIKYTDTIFPLGFSENKHLPSPVRDAFEAALKVRNLDGAVCIMALRRTLEKMCKHKNAKGKDLFSKLKDLQSENILPPIMEGISYILRKEGNSAAHADDKEFSSETVKLMIEFTEVILDYVYSLPAKIEKAQLKLNQDVISNEESEL</sequence>
<accession>A0A4P6EXX8</accession>
<reference evidence="2 3" key="1">
    <citation type="submission" date="2019-01" db="EMBL/GenBank/DDBJ databases">
        <title>Genome sequencing of strain FW100M-2.</title>
        <authorList>
            <person name="Heo J."/>
            <person name="Kim S.-J."/>
            <person name="Kim J.-S."/>
            <person name="Hong S.-B."/>
            <person name="Kwon S.-W."/>
        </authorList>
    </citation>
    <scope>NUCLEOTIDE SEQUENCE [LARGE SCALE GENOMIC DNA]</scope>
    <source>
        <strain evidence="2 3">FW100M-2</strain>
    </source>
</reference>
<dbReference type="Pfam" id="PF13643">
    <property type="entry name" value="DUF4145"/>
    <property type="match status" value="1"/>
</dbReference>
<protein>
    <submittedName>
        <fullName evidence="2">DUF4145 domain-containing protein</fullName>
    </submittedName>
</protein>
<evidence type="ECO:0000313" key="2">
    <source>
        <dbReference type="EMBL" id="QAY67535.1"/>
    </source>
</evidence>
<dbReference type="Proteomes" id="UP000293568">
    <property type="component" value="Chromosome"/>
</dbReference>
<proteinExistence type="predicted"/>
<evidence type="ECO:0000313" key="3">
    <source>
        <dbReference type="Proteomes" id="UP000293568"/>
    </source>
</evidence>
<dbReference type="AlphaFoldDB" id="A0A4P6EXX8"/>
<evidence type="ECO:0000259" key="1">
    <source>
        <dbReference type="Pfam" id="PF13643"/>
    </source>
</evidence>
<keyword evidence="3" id="KW-1185">Reference proteome</keyword>
<organism evidence="2 3">
    <name type="scientific">Paenibacillus protaetiae</name>
    <dbReference type="NCBI Taxonomy" id="2509456"/>
    <lineage>
        <taxon>Bacteria</taxon>
        <taxon>Bacillati</taxon>
        <taxon>Bacillota</taxon>
        <taxon>Bacilli</taxon>
        <taxon>Bacillales</taxon>
        <taxon>Paenibacillaceae</taxon>
        <taxon>Paenibacillus</taxon>
    </lineage>
</organism>
<dbReference type="KEGG" id="pprt:ET464_15205"/>
<dbReference type="InterPro" id="IPR025285">
    <property type="entry name" value="DUF4145"/>
</dbReference>
<gene>
    <name evidence="2" type="ORF">ET464_15205</name>
</gene>
<dbReference type="RefSeq" id="WP_129442281.1">
    <property type="nucleotide sequence ID" value="NZ_CP035492.1"/>
</dbReference>